<organism evidence="6 7">
    <name type="scientific">Protopolystoma xenopodis</name>
    <dbReference type="NCBI Taxonomy" id="117903"/>
    <lineage>
        <taxon>Eukaryota</taxon>
        <taxon>Metazoa</taxon>
        <taxon>Spiralia</taxon>
        <taxon>Lophotrochozoa</taxon>
        <taxon>Platyhelminthes</taxon>
        <taxon>Monogenea</taxon>
        <taxon>Polyopisthocotylea</taxon>
        <taxon>Polystomatidea</taxon>
        <taxon>Polystomatidae</taxon>
        <taxon>Protopolystoma</taxon>
    </lineage>
</organism>
<dbReference type="InterPro" id="IPR029061">
    <property type="entry name" value="THDP-binding"/>
</dbReference>
<dbReference type="GO" id="GO:0005739">
    <property type="term" value="C:mitochondrion"/>
    <property type="evidence" value="ECO:0007669"/>
    <property type="project" value="TreeGrafter"/>
</dbReference>
<dbReference type="Pfam" id="PF02779">
    <property type="entry name" value="Transket_pyr"/>
    <property type="match status" value="1"/>
</dbReference>
<sequence>MAVSTVPPDFSLHPGLSRTLKEREKLVSQREANWALGEMFAYGSLLKEGRHVRLSGQDVERGTFSHRHSEIDKKVFIPLNNLYPGQAPFSICNSSLSEFGVLGFELGYSLTNPDALVLWEAQFGDFMNTAQCIIDQFLCSGQQKWVRQSGLVLLLPHGFEGMGPEHSSARPERFLMNSNDDESHVPVSFKLLNPIHYPMQLTFGKQSYASISS</sequence>
<keyword evidence="7" id="KW-1185">Reference proteome</keyword>
<comment type="caution">
    <text evidence="6">The sequence shown here is derived from an EMBL/GenBank/DDBJ whole genome shotgun (WGS) entry which is preliminary data.</text>
</comment>
<reference evidence="6" key="1">
    <citation type="submission" date="2018-11" db="EMBL/GenBank/DDBJ databases">
        <authorList>
            <consortium name="Pathogen Informatics"/>
        </authorList>
    </citation>
    <scope>NUCLEOTIDE SEQUENCE</scope>
</reference>
<dbReference type="InterPro" id="IPR011603">
    <property type="entry name" value="2oxoglutarate_DH_E1"/>
</dbReference>
<evidence type="ECO:0000256" key="3">
    <source>
        <dbReference type="ARBA" id="ARBA00023002"/>
    </source>
</evidence>
<dbReference type="PANTHER" id="PTHR23152:SF4">
    <property type="entry name" value="2-OXOADIPATE DEHYDROGENASE COMPLEX COMPONENT E1"/>
    <property type="match status" value="1"/>
</dbReference>
<evidence type="ECO:0000256" key="1">
    <source>
        <dbReference type="ARBA" id="ARBA00001964"/>
    </source>
</evidence>
<evidence type="ECO:0000313" key="6">
    <source>
        <dbReference type="EMBL" id="VEL32722.1"/>
    </source>
</evidence>
<dbReference type="GO" id="GO:0004591">
    <property type="term" value="F:oxoglutarate dehydrogenase (succinyl-transferring) activity"/>
    <property type="evidence" value="ECO:0007669"/>
    <property type="project" value="TreeGrafter"/>
</dbReference>
<dbReference type="OrthoDB" id="6263645at2759"/>
<dbReference type="PANTHER" id="PTHR23152">
    <property type="entry name" value="2-OXOGLUTARATE DEHYDROGENASE"/>
    <property type="match status" value="1"/>
</dbReference>
<dbReference type="GO" id="GO:0030976">
    <property type="term" value="F:thiamine pyrophosphate binding"/>
    <property type="evidence" value="ECO:0007669"/>
    <property type="project" value="InterPro"/>
</dbReference>
<protein>
    <recommendedName>
        <fullName evidence="5">Transketolase-like pyrimidine-binding domain-containing protein</fullName>
    </recommendedName>
</protein>
<keyword evidence="4" id="KW-0786">Thiamine pyrophosphate</keyword>
<comment type="cofactor">
    <cofactor evidence="1">
        <name>thiamine diphosphate</name>
        <dbReference type="ChEBI" id="CHEBI:58937"/>
    </cofactor>
</comment>
<dbReference type="Proteomes" id="UP000784294">
    <property type="component" value="Unassembled WGS sequence"/>
</dbReference>
<gene>
    <name evidence="6" type="ORF">PXEA_LOCUS26162</name>
</gene>
<dbReference type="InterPro" id="IPR005475">
    <property type="entry name" value="Transketolase-like_Pyr-bd"/>
</dbReference>
<dbReference type="AlphaFoldDB" id="A0A3S5FFM5"/>
<evidence type="ECO:0000259" key="5">
    <source>
        <dbReference type="SMART" id="SM00861"/>
    </source>
</evidence>
<evidence type="ECO:0000256" key="4">
    <source>
        <dbReference type="ARBA" id="ARBA00023052"/>
    </source>
</evidence>
<name>A0A3S5FFM5_9PLAT</name>
<dbReference type="SUPFAM" id="SSF52518">
    <property type="entry name" value="Thiamin diphosphate-binding fold (THDP-binding)"/>
    <property type="match status" value="1"/>
</dbReference>
<keyword evidence="3" id="KW-0560">Oxidoreductase</keyword>
<dbReference type="GO" id="GO:0006099">
    <property type="term" value="P:tricarboxylic acid cycle"/>
    <property type="evidence" value="ECO:0007669"/>
    <property type="project" value="TreeGrafter"/>
</dbReference>
<dbReference type="SMART" id="SM00861">
    <property type="entry name" value="Transket_pyr"/>
    <property type="match status" value="1"/>
</dbReference>
<feature type="domain" description="Transketolase-like pyrimidine-binding" evidence="5">
    <location>
        <begin position="32"/>
        <end position="199"/>
    </location>
</feature>
<proteinExistence type="inferred from homology"/>
<evidence type="ECO:0000313" key="7">
    <source>
        <dbReference type="Proteomes" id="UP000784294"/>
    </source>
</evidence>
<dbReference type="EMBL" id="CAAALY010244554">
    <property type="protein sequence ID" value="VEL32722.1"/>
    <property type="molecule type" value="Genomic_DNA"/>
</dbReference>
<dbReference type="GO" id="GO:0045252">
    <property type="term" value="C:oxoglutarate dehydrogenase complex"/>
    <property type="evidence" value="ECO:0007669"/>
    <property type="project" value="TreeGrafter"/>
</dbReference>
<accession>A0A3S5FFM5</accession>
<evidence type="ECO:0000256" key="2">
    <source>
        <dbReference type="ARBA" id="ARBA00006936"/>
    </source>
</evidence>
<dbReference type="Gene3D" id="3.40.50.12470">
    <property type="match status" value="1"/>
</dbReference>
<comment type="similarity">
    <text evidence="2">Belongs to the alpha-ketoglutarate dehydrogenase family.</text>
</comment>